<proteinExistence type="predicted"/>
<gene>
    <name evidence="1" type="ORF">AB6A40_007218</name>
</gene>
<sequence>MVDCSDFFIFVLKSISWQRSYFGPRLEPAIPAHYAYMRCTYVPIASAIDERQHCDASRTKKASNLAFAARPMRNHLRSEVVANKFRLLLSAVGIEVRSHLVFPNSLNFGQKLLSSN</sequence>
<comment type="caution">
    <text evidence="1">The sequence shown here is derived from an EMBL/GenBank/DDBJ whole genome shotgun (WGS) entry which is preliminary data.</text>
</comment>
<evidence type="ECO:0000313" key="2">
    <source>
        <dbReference type="Proteomes" id="UP001608902"/>
    </source>
</evidence>
<protein>
    <submittedName>
        <fullName evidence="1">Uncharacterized protein</fullName>
    </submittedName>
</protein>
<name>A0ABD6ET86_9BILA</name>
<evidence type="ECO:0000313" key="1">
    <source>
        <dbReference type="EMBL" id="MFH4980509.1"/>
    </source>
</evidence>
<dbReference type="Proteomes" id="UP001608902">
    <property type="component" value="Unassembled WGS sequence"/>
</dbReference>
<accession>A0ABD6ET86</accession>
<keyword evidence="2" id="KW-1185">Reference proteome</keyword>
<dbReference type="EMBL" id="JBGFUD010005658">
    <property type="protein sequence ID" value="MFH4980509.1"/>
    <property type="molecule type" value="Genomic_DNA"/>
</dbReference>
<dbReference type="AlphaFoldDB" id="A0ABD6ET86"/>
<organism evidence="1 2">
    <name type="scientific">Gnathostoma spinigerum</name>
    <dbReference type="NCBI Taxonomy" id="75299"/>
    <lineage>
        <taxon>Eukaryota</taxon>
        <taxon>Metazoa</taxon>
        <taxon>Ecdysozoa</taxon>
        <taxon>Nematoda</taxon>
        <taxon>Chromadorea</taxon>
        <taxon>Rhabditida</taxon>
        <taxon>Spirurina</taxon>
        <taxon>Gnathostomatomorpha</taxon>
        <taxon>Gnathostomatoidea</taxon>
        <taxon>Gnathostomatidae</taxon>
        <taxon>Gnathostoma</taxon>
    </lineage>
</organism>
<reference evidence="1 2" key="1">
    <citation type="submission" date="2024-08" db="EMBL/GenBank/DDBJ databases">
        <title>Gnathostoma spinigerum genome.</title>
        <authorList>
            <person name="Gonzalez-Bertolin B."/>
            <person name="Monzon S."/>
            <person name="Zaballos A."/>
            <person name="Jimenez P."/>
            <person name="Dekumyoy P."/>
            <person name="Varona S."/>
            <person name="Cuesta I."/>
            <person name="Sumanam S."/>
            <person name="Adisakwattana P."/>
            <person name="Gasser R.B."/>
            <person name="Hernandez-Gonzalez A."/>
            <person name="Young N.D."/>
            <person name="Perteguer M.J."/>
        </authorList>
    </citation>
    <scope>NUCLEOTIDE SEQUENCE [LARGE SCALE GENOMIC DNA]</scope>
    <source>
        <strain evidence="1">AL3</strain>
        <tissue evidence="1">Liver</tissue>
    </source>
</reference>